<organism evidence="2 3">
    <name type="scientific">Microbacterium gilvum</name>
    <dbReference type="NCBI Taxonomy" id="1336204"/>
    <lineage>
        <taxon>Bacteria</taxon>
        <taxon>Bacillati</taxon>
        <taxon>Actinomycetota</taxon>
        <taxon>Actinomycetes</taxon>
        <taxon>Micrococcales</taxon>
        <taxon>Microbacteriaceae</taxon>
        <taxon>Microbacterium</taxon>
    </lineage>
</organism>
<feature type="domain" description="Depolymerase 2 capsule K5-specific C-terminal" evidence="1">
    <location>
        <begin position="659"/>
        <end position="742"/>
    </location>
</feature>
<protein>
    <recommendedName>
        <fullName evidence="1">Depolymerase 2 capsule K5-specific C-terminal domain-containing protein</fullName>
    </recommendedName>
</protein>
<proteinExistence type="predicted"/>
<dbReference type="InterPro" id="IPR057996">
    <property type="entry name" value="K52_C"/>
</dbReference>
<dbReference type="EMBL" id="BAABKO010000003">
    <property type="protein sequence ID" value="GAA4774716.1"/>
    <property type="molecule type" value="Genomic_DNA"/>
</dbReference>
<dbReference type="Pfam" id="PF25692">
    <property type="entry name" value="Phage_depo_C"/>
    <property type="match status" value="1"/>
</dbReference>
<reference evidence="3" key="1">
    <citation type="journal article" date="2019" name="Int. J. Syst. Evol. Microbiol.">
        <title>The Global Catalogue of Microorganisms (GCM) 10K type strain sequencing project: providing services to taxonomists for standard genome sequencing and annotation.</title>
        <authorList>
            <consortium name="The Broad Institute Genomics Platform"/>
            <consortium name="The Broad Institute Genome Sequencing Center for Infectious Disease"/>
            <person name="Wu L."/>
            <person name="Ma J."/>
        </authorList>
    </citation>
    <scope>NUCLEOTIDE SEQUENCE [LARGE SCALE GENOMIC DNA]</scope>
    <source>
        <strain evidence="3">JCM 18537</strain>
    </source>
</reference>
<accession>A0ABP9A6D5</accession>
<comment type="caution">
    <text evidence="2">The sequence shown here is derived from an EMBL/GenBank/DDBJ whole genome shotgun (WGS) entry which is preliminary data.</text>
</comment>
<dbReference type="Proteomes" id="UP001501645">
    <property type="component" value="Unassembled WGS sequence"/>
</dbReference>
<dbReference type="Gene3D" id="2.160.20.10">
    <property type="entry name" value="Single-stranded right-handed beta-helix, Pectin lyase-like"/>
    <property type="match status" value="1"/>
</dbReference>
<dbReference type="InterPro" id="IPR012334">
    <property type="entry name" value="Pectin_lyas_fold"/>
</dbReference>
<evidence type="ECO:0000313" key="3">
    <source>
        <dbReference type="Proteomes" id="UP001501645"/>
    </source>
</evidence>
<dbReference type="RefSeq" id="WP_345438443.1">
    <property type="nucleotide sequence ID" value="NZ_BAABKO010000003.1"/>
</dbReference>
<gene>
    <name evidence="2" type="ORF">GCM10023351_18890</name>
</gene>
<evidence type="ECO:0000259" key="1">
    <source>
        <dbReference type="Pfam" id="PF25692"/>
    </source>
</evidence>
<sequence length="750" mass="77828">MVTEKLTPISYLRGPEGAKGVKGDTGTFAGANAVSVAAEQPAEVFLTGPETAKVANFRIPRGLPGTNALANDSAFATYIAALDSETRAALEGGFTPKGVFYVNVADVGAPMNGVDDDAAPINAAINAWSGSFGVLKLTAPPGSTIRSSGIVVSKKSVIVDFSGSHVVRTAAQPIFTGEGEWGPNISVGGVTTNSLNSVLTVADASGFAVGNMVKVFSDNVISDARDEGTGSVGRQGEFAVITAISGNTVTVVAPLLDTYDLNVRVAKFIPHHIEFHFGTADFDAASGGGAGGTFSGRVMFRLRSLPFPAVTGDILRAPGPAVYLESTYGARVDVSGANLPETDGYVVGSYSSVASDLRINANRCRHSYTDGVYPLATGETSDPGRYGRSMFDRITGASMATTQASWDTHHGGYGHLFYDISATGAGASGAPLFSLRGRSHTIANPFANGAQVGFRIHDEGVGTWATSEGHRIIGATTRNVRQPIQIALSQIMDVRRGFTVSIDGGDFDATGAACMDIANGRVLLNGCPTFRYTGLTVPSTSNLINVGNGEVRGSARIVARSITSGTLTEIISFGTLSSGFQTVDLDLDLVLSDWALLNTTCVIRWATARGEVRAKVNDATTMLPQAGNTQRAPLQVATLRALRTNDAASSSAFRALTVTAGANLTHWSGDPVILYRVRATSAATAGEVYAGAFAGQQMVIYCHTGSPAAVTIPHGASFGTDLGGANVTLSPGQSMRLMWDGTSGIWARVA</sequence>
<keyword evidence="3" id="KW-1185">Reference proteome</keyword>
<evidence type="ECO:0000313" key="2">
    <source>
        <dbReference type="EMBL" id="GAA4774716.1"/>
    </source>
</evidence>
<name>A0ABP9A6D5_9MICO</name>